<keyword evidence="1" id="KW-0802">TPR repeat</keyword>
<dbReference type="InterPro" id="IPR043519">
    <property type="entry name" value="NT_sf"/>
</dbReference>
<dbReference type="Pfam" id="PF13181">
    <property type="entry name" value="TPR_8"/>
    <property type="match status" value="1"/>
</dbReference>
<dbReference type="AlphaFoldDB" id="A0A7T3RBR9"/>
<dbReference type="PROSITE" id="PS50005">
    <property type="entry name" value="TPR"/>
    <property type="match status" value="3"/>
</dbReference>
<dbReference type="SUPFAM" id="SSF81301">
    <property type="entry name" value="Nucleotidyltransferase"/>
    <property type="match status" value="1"/>
</dbReference>
<dbReference type="Gene3D" id="1.25.40.10">
    <property type="entry name" value="Tetratricopeptide repeat domain"/>
    <property type="match status" value="2"/>
</dbReference>
<dbReference type="InterPro" id="IPR007685">
    <property type="entry name" value="RelA_SpoT"/>
</dbReference>
<feature type="repeat" description="TPR" evidence="1">
    <location>
        <begin position="365"/>
        <end position="398"/>
    </location>
</feature>
<accession>A0A7T3RBR9</accession>
<gene>
    <name evidence="3" type="ORF">IWA51_07750</name>
</gene>
<evidence type="ECO:0000256" key="1">
    <source>
        <dbReference type="PROSITE-ProRule" id="PRU00339"/>
    </source>
</evidence>
<feature type="repeat" description="TPR" evidence="1">
    <location>
        <begin position="297"/>
        <end position="330"/>
    </location>
</feature>
<dbReference type="Gene3D" id="1.10.287.860">
    <property type="entry name" value="Nucleotidyltransferase"/>
    <property type="match status" value="1"/>
</dbReference>
<dbReference type="RefSeq" id="WP_198442015.1">
    <property type="nucleotide sequence ID" value="NZ_CBCSHE010000001.1"/>
</dbReference>
<dbReference type="EMBL" id="CP064936">
    <property type="protein sequence ID" value="QQA00173.1"/>
    <property type="molecule type" value="Genomic_DNA"/>
</dbReference>
<name>A0A7T3RBR9_9SPIR</name>
<dbReference type="SMART" id="SM00028">
    <property type="entry name" value="TPR"/>
    <property type="match status" value="4"/>
</dbReference>
<sequence>MNKNLLMMPDKNKIKACYDSYSFLFTKILENIEHKLRETIYLASNPTYKTRVKSFSSYYKKILRQKSAEACEGNHLVTLTDMIGIRVICAFLEDLGVVQQQIQDAFEVREIEKKGAEQSFREFGYESIHILVSIPKECIPEDLQGLEIPGNLVCEIQVRTILQDAWAEVEHELIYKSEFNPFDKPLRRKLASINASLTLADMIFQEIRDYQNRLQEELGTRRENFYDMVDDISDREMNINHRKENVRELSSPFEKGSIDDLVLEALHEHNQGNFDKAIAIYSRILESKPTPSDVVCSVILKHRGMAYFARNDYECSLADFKKSFEINPHSERSVYYEGIVYALQGEHERAVECFGKSLALNSFQSHVYFRRSLSYFALGKYDDSLEDLKQAENLGLDNDDLKAFKAKILDKFDMK</sequence>
<dbReference type="InterPro" id="IPR011990">
    <property type="entry name" value="TPR-like_helical_dom_sf"/>
</dbReference>
<keyword evidence="4" id="KW-1185">Reference proteome</keyword>
<dbReference type="Proteomes" id="UP000595224">
    <property type="component" value="Chromosome"/>
</dbReference>
<dbReference type="Gene3D" id="3.30.460.10">
    <property type="entry name" value="Beta Polymerase, domain 2"/>
    <property type="match status" value="1"/>
</dbReference>
<evidence type="ECO:0000313" key="4">
    <source>
        <dbReference type="Proteomes" id="UP000595224"/>
    </source>
</evidence>
<feature type="domain" description="RelA/SpoT" evidence="2">
    <location>
        <begin position="50"/>
        <end position="181"/>
    </location>
</feature>
<dbReference type="PANTHER" id="PTHR41773">
    <property type="entry name" value="GTP PYROPHOSPHATASE-RELATED"/>
    <property type="match status" value="1"/>
</dbReference>
<dbReference type="SUPFAM" id="SSF48452">
    <property type="entry name" value="TPR-like"/>
    <property type="match status" value="1"/>
</dbReference>
<protein>
    <submittedName>
        <fullName evidence="3">(P)ppGpp synthetase</fullName>
    </submittedName>
</protein>
<dbReference type="InterPro" id="IPR019734">
    <property type="entry name" value="TPR_rpt"/>
</dbReference>
<feature type="repeat" description="TPR" evidence="1">
    <location>
        <begin position="331"/>
        <end position="364"/>
    </location>
</feature>
<dbReference type="GO" id="GO:0015969">
    <property type="term" value="P:guanosine tetraphosphate metabolic process"/>
    <property type="evidence" value="ECO:0007669"/>
    <property type="project" value="InterPro"/>
</dbReference>
<dbReference type="Pfam" id="PF04607">
    <property type="entry name" value="RelA_SpoT"/>
    <property type="match status" value="1"/>
</dbReference>
<evidence type="ECO:0000313" key="3">
    <source>
        <dbReference type="EMBL" id="QQA00173.1"/>
    </source>
</evidence>
<dbReference type="SMART" id="SM00954">
    <property type="entry name" value="RelA_SpoT"/>
    <property type="match status" value="1"/>
</dbReference>
<proteinExistence type="predicted"/>
<organism evidence="3 4">
    <name type="scientific">Treponema peruense</name>
    <dbReference type="NCBI Taxonomy" id="2787628"/>
    <lineage>
        <taxon>Bacteria</taxon>
        <taxon>Pseudomonadati</taxon>
        <taxon>Spirochaetota</taxon>
        <taxon>Spirochaetia</taxon>
        <taxon>Spirochaetales</taxon>
        <taxon>Treponemataceae</taxon>
        <taxon>Treponema</taxon>
    </lineage>
</organism>
<dbReference type="KEGG" id="tper:IWA51_07750"/>
<dbReference type="CDD" id="cd05399">
    <property type="entry name" value="NT_Rel-Spo_like"/>
    <property type="match status" value="1"/>
</dbReference>
<dbReference type="PANTHER" id="PTHR41773:SF1">
    <property type="entry name" value="RELA_SPOT DOMAIN-CONTAINING PROTEIN"/>
    <property type="match status" value="1"/>
</dbReference>
<evidence type="ECO:0000259" key="2">
    <source>
        <dbReference type="SMART" id="SM00954"/>
    </source>
</evidence>
<reference evidence="3 4" key="1">
    <citation type="submission" date="2020-11" db="EMBL/GenBank/DDBJ databases">
        <title>Treponema Peruensis nv. sp., first commensal Treponema isolated from human feces.</title>
        <authorList>
            <person name="Belkhou C."/>
            <person name="Raes J."/>
        </authorList>
    </citation>
    <scope>NUCLEOTIDE SEQUENCE [LARGE SCALE GENOMIC DNA]</scope>
    <source>
        <strain evidence="3 4">RCC2812</strain>
    </source>
</reference>